<name>A0AAN6UMI6_9PEZI</name>
<dbReference type="AlphaFoldDB" id="A0AAN6UMI6"/>
<feature type="repeat" description="ANK" evidence="1">
    <location>
        <begin position="90"/>
        <end position="122"/>
    </location>
</feature>
<evidence type="ECO:0000256" key="1">
    <source>
        <dbReference type="PROSITE-ProRule" id="PRU00023"/>
    </source>
</evidence>
<gene>
    <name evidence="2" type="ORF">BT67DRAFT_440670</name>
</gene>
<dbReference type="Pfam" id="PF12796">
    <property type="entry name" value="Ank_2"/>
    <property type="match status" value="1"/>
</dbReference>
<dbReference type="InterPro" id="IPR036770">
    <property type="entry name" value="Ankyrin_rpt-contain_sf"/>
</dbReference>
<dbReference type="EMBL" id="MU853405">
    <property type="protein sequence ID" value="KAK4135792.1"/>
    <property type="molecule type" value="Genomic_DNA"/>
</dbReference>
<sequence length="154" mass="16917">MHITPEEAQQIAFLAGRGEIKEMEALVLNLAMRENSTAAAVLIGSRDDFNRTAAHAAAQGGQSTSIEKLAELLGTEDAKTTFFNLADRFTGDRPVHTALRQGFFEVFRVLVSHGADPTEKNRCGDSVLDYPGDFEPQEVQQVIDEYMGRERSGT</sequence>
<keyword evidence="3" id="KW-1185">Reference proteome</keyword>
<dbReference type="Proteomes" id="UP001304895">
    <property type="component" value="Unassembled WGS sequence"/>
</dbReference>
<evidence type="ECO:0000313" key="3">
    <source>
        <dbReference type="Proteomes" id="UP001304895"/>
    </source>
</evidence>
<accession>A0AAN6UMI6</accession>
<reference evidence="2" key="1">
    <citation type="journal article" date="2023" name="Mol. Phylogenet. Evol.">
        <title>Genome-scale phylogeny and comparative genomics of the fungal order Sordariales.</title>
        <authorList>
            <person name="Hensen N."/>
            <person name="Bonometti L."/>
            <person name="Westerberg I."/>
            <person name="Brannstrom I.O."/>
            <person name="Guillou S."/>
            <person name="Cros-Aarteil S."/>
            <person name="Calhoun S."/>
            <person name="Haridas S."/>
            <person name="Kuo A."/>
            <person name="Mondo S."/>
            <person name="Pangilinan J."/>
            <person name="Riley R."/>
            <person name="LaButti K."/>
            <person name="Andreopoulos B."/>
            <person name="Lipzen A."/>
            <person name="Chen C."/>
            <person name="Yan M."/>
            <person name="Daum C."/>
            <person name="Ng V."/>
            <person name="Clum A."/>
            <person name="Steindorff A."/>
            <person name="Ohm R.A."/>
            <person name="Martin F."/>
            <person name="Silar P."/>
            <person name="Natvig D.O."/>
            <person name="Lalanne C."/>
            <person name="Gautier V."/>
            <person name="Ament-Velasquez S.L."/>
            <person name="Kruys A."/>
            <person name="Hutchinson M.I."/>
            <person name="Powell A.J."/>
            <person name="Barry K."/>
            <person name="Miller A.N."/>
            <person name="Grigoriev I.V."/>
            <person name="Debuchy R."/>
            <person name="Gladieux P."/>
            <person name="Hiltunen Thoren M."/>
            <person name="Johannesson H."/>
        </authorList>
    </citation>
    <scope>NUCLEOTIDE SEQUENCE</scope>
    <source>
        <strain evidence="2">CBS 123565</strain>
    </source>
</reference>
<reference evidence="2" key="2">
    <citation type="submission" date="2023-05" db="EMBL/GenBank/DDBJ databases">
        <authorList>
            <consortium name="Lawrence Berkeley National Laboratory"/>
            <person name="Steindorff A."/>
            <person name="Hensen N."/>
            <person name="Bonometti L."/>
            <person name="Westerberg I."/>
            <person name="Brannstrom I.O."/>
            <person name="Guillou S."/>
            <person name="Cros-Aarteil S."/>
            <person name="Calhoun S."/>
            <person name="Haridas S."/>
            <person name="Kuo A."/>
            <person name="Mondo S."/>
            <person name="Pangilinan J."/>
            <person name="Riley R."/>
            <person name="Labutti K."/>
            <person name="Andreopoulos B."/>
            <person name="Lipzen A."/>
            <person name="Chen C."/>
            <person name="Yanf M."/>
            <person name="Daum C."/>
            <person name="Ng V."/>
            <person name="Clum A."/>
            <person name="Ohm R."/>
            <person name="Martin F."/>
            <person name="Silar P."/>
            <person name="Natvig D."/>
            <person name="Lalanne C."/>
            <person name="Gautier V."/>
            <person name="Ament-Velasquez S.L."/>
            <person name="Kruys A."/>
            <person name="Hutchinson M.I."/>
            <person name="Powell A.J."/>
            <person name="Barry K."/>
            <person name="Miller A.N."/>
            <person name="Grigoriev I.V."/>
            <person name="Debuchy R."/>
            <person name="Gladieux P."/>
            <person name="Thoren M.H."/>
            <person name="Johannesson H."/>
        </authorList>
    </citation>
    <scope>NUCLEOTIDE SEQUENCE</scope>
    <source>
        <strain evidence="2">CBS 123565</strain>
    </source>
</reference>
<organism evidence="2 3">
    <name type="scientific">Trichocladium antarcticum</name>
    <dbReference type="NCBI Taxonomy" id="1450529"/>
    <lineage>
        <taxon>Eukaryota</taxon>
        <taxon>Fungi</taxon>
        <taxon>Dikarya</taxon>
        <taxon>Ascomycota</taxon>
        <taxon>Pezizomycotina</taxon>
        <taxon>Sordariomycetes</taxon>
        <taxon>Sordariomycetidae</taxon>
        <taxon>Sordariales</taxon>
        <taxon>Chaetomiaceae</taxon>
        <taxon>Trichocladium</taxon>
    </lineage>
</organism>
<comment type="caution">
    <text evidence="2">The sequence shown here is derived from an EMBL/GenBank/DDBJ whole genome shotgun (WGS) entry which is preliminary data.</text>
</comment>
<evidence type="ECO:0000313" key="2">
    <source>
        <dbReference type="EMBL" id="KAK4135792.1"/>
    </source>
</evidence>
<dbReference type="SUPFAM" id="SSF48403">
    <property type="entry name" value="Ankyrin repeat"/>
    <property type="match status" value="1"/>
</dbReference>
<protein>
    <submittedName>
        <fullName evidence="2">Uncharacterized protein</fullName>
    </submittedName>
</protein>
<dbReference type="InterPro" id="IPR002110">
    <property type="entry name" value="Ankyrin_rpt"/>
</dbReference>
<keyword evidence="1" id="KW-0040">ANK repeat</keyword>
<dbReference type="Gene3D" id="1.25.40.20">
    <property type="entry name" value="Ankyrin repeat-containing domain"/>
    <property type="match status" value="1"/>
</dbReference>
<dbReference type="PROSITE" id="PS50297">
    <property type="entry name" value="ANK_REP_REGION"/>
    <property type="match status" value="1"/>
</dbReference>
<proteinExistence type="predicted"/>
<dbReference type="PROSITE" id="PS50088">
    <property type="entry name" value="ANK_REPEAT"/>
    <property type="match status" value="1"/>
</dbReference>